<reference evidence="3" key="1">
    <citation type="submission" date="2025-08" db="UniProtKB">
        <authorList>
            <consortium name="RefSeq"/>
        </authorList>
    </citation>
    <scope>IDENTIFICATION</scope>
    <source>
        <tissue evidence="3">Tentacle</tissue>
    </source>
</reference>
<feature type="signal peptide" evidence="1">
    <location>
        <begin position="1"/>
        <end position="23"/>
    </location>
</feature>
<proteinExistence type="predicted"/>
<name>A0A6P8HSA6_ACTTE</name>
<sequence length="152" mass="17287">MQLASMMCIGLIVTALIMAMITAAPTPNCGIIHLRPRQLMDKFTSANWLVVDRSHGEGIARTRRLTRSISENVVHNGKCSWKYTLDDNASRIPRFIPRAELTCSNCSHFCKASFWEHHVLVKDCKRLRSVRQKVDVWKTSTVSLPNSFVFDP</sequence>
<evidence type="ECO:0000256" key="1">
    <source>
        <dbReference type="SAM" id="SignalP"/>
    </source>
</evidence>
<evidence type="ECO:0000313" key="2">
    <source>
        <dbReference type="Proteomes" id="UP000515163"/>
    </source>
</evidence>
<gene>
    <name evidence="3" type="primary">LOC116292404</name>
</gene>
<keyword evidence="1" id="KW-0732">Signal</keyword>
<keyword evidence="2" id="KW-1185">Reference proteome</keyword>
<dbReference type="OrthoDB" id="5946328at2759"/>
<dbReference type="RefSeq" id="XP_031555582.1">
    <property type="nucleotide sequence ID" value="XM_031699722.1"/>
</dbReference>
<dbReference type="KEGG" id="aten:116292404"/>
<evidence type="ECO:0000313" key="3">
    <source>
        <dbReference type="RefSeq" id="XP_031555582.1"/>
    </source>
</evidence>
<feature type="chain" id="PRO_5027710460" evidence="1">
    <location>
        <begin position="24"/>
        <end position="152"/>
    </location>
</feature>
<protein>
    <submittedName>
        <fullName evidence="3">Uncharacterized protein LOC116292404</fullName>
    </submittedName>
</protein>
<dbReference type="AlphaFoldDB" id="A0A6P8HSA6"/>
<organism evidence="2 3">
    <name type="scientific">Actinia tenebrosa</name>
    <name type="common">Australian red waratah sea anemone</name>
    <dbReference type="NCBI Taxonomy" id="6105"/>
    <lineage>
        <taxon>Eukaryota</taxon>
        <taxon>Metazoa</taxon>
        <taxon>Cnidaria</taxon>
        <taxon>Anthozoa</taxon>
        <taxon>Hexacorallia</taxon>
        <taxon>Actiniaria</taxon>
        <taxon>Actiniidae</taxon>
        <taxon>Actinia</taxon>
    </lineage>
</organism>
<dbReference type="InParanoid" id="A0A6P8HSA6"/>
<accession>A0A6P8HSA6</accession>
<dbReference type="Proteomes" id="UP000515163">
    <property type="component" value="Unplaced"/>
</dbReference>
<dbReference type="GeneID" id="116292404"/>